<feature type="non-terminal residue" evidence="2">
    <location>
        <position position="1"/>
    </location>
</feature>
<dbReference type="Pfam" id="PF03184">
    <property type="entry name" value="DDE_1"/>
    <property type="match status" value="1"/>
</dbReference>
<evidence type="ECO:0000313" key="2">
    <source>
        <dbReference type="EMBL" id="KIJ38108.1"/>
    </source>
</evidence>
<dbReference type="AlphaFoldDB" id="A0A0C9U550"/>
<dbReference type="Gene3D" id="3.30.420.10">
    <property type="entry name" value="Ribonuclease H-like superfamily/Ribonuclease H"/>
    <property type="match status" value="1"/>
</dbReference>
<protein>
    <recommendedName>
        <fullName evidence="1">DDE-1 domain-containing protein</fullName>
    </recommendedName>
</protein>
<reference evidence="2 3" key="1">
    <citation type="submission" date="2014-06" db="EMBL/GenBank/DDBJ databases">
        <title>Evolutionary Origins and Diversification of the Mycorrhizal Mutualists.</title>
        <authorList>
            <consortium name="DOE Joint Genome Institute"/>
            <consortium name="Mycorrhizal Genomics Consortium"/>
            <person name="Kohler A."/>
            <person name="Kuo A."/>
            <person name="Nagy L.G."/>
            <person name="Floudas D."/>
            <person name="Copeland A."/>
            <person name="Barry K.W."/>
            <person name="Cichocki N."/>
            <person name="Veneault-Fourrey C."/>
            <person name="LaButti K."/>
            <person name="Lindquist E.A."/>
            <person name="Lipzen A."/>
            <person name="Lundell T."/>
            <person name="Morin E."/>
            <person name="Murat C."/>
            <person name="Riley R."/>
            <person name="Ohm R."/>
            <person name="Sun H."/>
            <person name="Tunlid A."/>
            <person name="Henrissat B."/>
            <person name="Grigoriev I.V."/>
            <person name="Hibbett D.S."/>
            <person name="Martin F."/>
        </authorList>
    </citation>
    <scope>NUCLEOTIDE SEQUENCE [LARGE SCALE GENOMIC DNA]</scope>
    <source>
        <strain evidence="2 3">SS14</strain>
    </source>
</reference>
<evidence type="ECO:0000313" key="3">
    <source>
        <dbReference type="Proteomes" id="UP000054279"/>
    </source>
</evidence>
<dbReference type="InterPro" id="IPR004875">
    <property type="entry name" value="DDE_SF_endonuclease_dom"/>
</dbReference>
<proteinExistence type="predicted"/>
<organism evidence="2 3">
    <name type="scientific">Sphaerobolus stellatus (strain SS14)</name>
    <dbReference type="NCBI Taxonomy" id="990650"/>
    <lineage>
        <taxon>Eukaryota</taxon>
        <taxon>Fungi</taxon>
        <taxon>Dikarya</taxon>
        <taxon>Basidiomycota</taxon>
        <taxon>Agaricomycotina</taxon>
        <taxon>Agaricomycetes</taxon>
        <taxon>Phallomycetidae</taxon>
        <taxon>Geastrales</taxon>
        <taxon>Sphaerobolaceae</taxon>
        <taxon>Sphaerobolus</taxon>
    </lineage>
</organism>
<feature type="domain" description="DDE-1" evidence="1">
    <location>
        <begin position="151"/>
        <end position="237"/>
    </location>
</feature>
<dbReference type="Proteomes" id="UP000054279">
    <property type="component" value="Unassembled WGS sequence"/>
</dbReference>
<dbReference type="GO" id="GO:0003677">
    <property type="term" value="F:DNA binding"/>
    <property type="evidence" value="ECO:0007669"/>
    <property type="project" value="TreeGrafter"/>
</dbReference>
<keyword evidence="3" id="KW-1185">Reference proteome</keyword>
<dbReference type="PANTHER" id="PTHR19303:SF74">
    <property type="entry name" value="POGO TRANSPOSABLE ELEMENT WITH KRAB DOMAIN"/>
    <property type="match status" value="1"/>
</dbReference>
<feature type="non-terminal residue" evidence="2">
    <location>
        <position position="239"/>
    </location>
</feature>
<dbReference type="GO" id="GO:0005634">
    <property type="term" value="C:nucleus"/>
    <property type="evidence" value="ECO:0007669"/>
    <property type="project" value="TreeGrafter"/>
</dbReference>
<accession>A0A0C9U550</accession>
<dbReference type="OrthoDB" id="3265672at2759"/>
<dbReference type="InterPro" id="IPR036397">
    <property type="entry name" value="RNaseH_sf"/>
</dbReference>
<dbReference type="InterPro" id="IPR050863">
    <property type="entry name" value="CenT-Element_Derived"/>
</dbReference>
<dbReference type="HOGENOM" id="CLU_013929_2_0_1"/>
<sequence length="239" mass="27597">LMVRERVFQLTGKKASRKWVQRFTVRHPELDPKRPRPLDPKRARAFNPNTIGKFFDLYEKVIHDYEIPPENIYNTDEKGIQLGGGKKASRTEHFFGKGDQHRYVLKSDSLVLITIIETVSATGDLGPLGIIVPFVLLFVSGFSSNLRIIYSFSQTENGWTDNSVCHNWFMKSFIPWSRSRNRSGKPILWICDGHKSHETDEMLDLAFENNIIIMCMPPHMTHMMQPLDVSVFGPFQADW</sequence>
<name>A0A0C9U550_SPHS4</name>
<dbReference type="PANTHER" id="PTHR19303">
    <property type="entry name" value="TRANSPOSON"/>
    <property type="match status" value="1"/>
</dbReference>
<dbReference type="EMBL" id="KN837163">
    <property type="protein sequence ID" value="KIJ38108.1"/>
    <property type="molecule type" value="Genomic_DNA"/>
</dbReference>
<evidence type="ECO:0000259" key="1">
    <source>
        <dbReference type="Pfam" id="PF03184"/>
    </source>
</evidence>
<gene>
    <name evidence="2" type="ORF">M422DRAFT_96969</name>
</gene>